<reference evidence="1" key="1">
    <citation type="submission" date="2017-05" db="UniProtKB">
        <authorList>
            <consortium name="EnsemblMetazoa"/>
        </authorList>
    </citation>
    <scope>IDENTIFICATION</scope>
</reference>
<dbReference type="InParanoid" id="A0A1X7VAK7"/>
<proteinExistence type="predicted"/>
<organism evidence="1">
    <name type="scientific">Amphimedon queenslandica</name>
    <name type="common">Sponge</name>
    <dbReference type="NCBI Taxonomy" id="400682"/>
    <lineage>
        <taxon>Eukaryota</taxon>
        <taxon>Metazoa</taxon>
        <taxon>Porifera</taxon>
        <taxon>Demospongiae</taxon>
        <taxon>Heteroscleromorpha</taxon>
        <taxon>Haplosclerida</taxon>
        <taxon>Niphatidae</taxon>
        <taxon>Amphimedon</taxon>
    </lineage>
</organism>
<evidence type="ECO:0000313" key="1">
    <source>
        <dbReference type="EnsemblMetazoa" id="Aqu2.1.37056_001"/>
    </source>
</evidence>
<accession>A0A1X7VAK7</accession>
<protein>
    <submittedName>
        <fullName evidence="1">Uncharacterized protein</fullName>
    </submittedName>
</protein>
<sequence length="56" mass="6421">DTMASWKEGVVELMVGYGTNDTWNFDETGVFWQALPEKGLGKRTKQRKWGKNLSND</sequence>
<name>A0A1X7VAK7_AMPQE</name>
<dbReference type="AlphaFoldDB" id="A0A1X7VAK7"/>
<dbReference type="EnsemblMetazoa" id="Aqu2.1.37056_001">
    <property type="protein sequence ID" value="Aqu2.1.37056_001"/>
    <property type="gene ID" value="Aqu2.1.37056"/>
</dbReference>